<proteinExistence type="predicted"/>
<accession>A0AA39JGA7</accession>
<dbReference type="EMBL" id="JAUEPT010000028">
    <property type="protein sequence ID" value="KAK0441884.1"/>
    <property type="molecule type" value="Genomic_DNA"/>
</dbReference>
<name>A0AA39JGA7_9AGAR</name>
<organism evidence="1 2">
    <name type="scientific">Armillaria borealis</name>
    <dbReference type="NCBI Taxonomy" id="47425"/>
    <lineage>
        <taxon>Eukaryota</taxon>
        <taxon>Fungi</taxon>
        <taxon>Dikarya</taxon>
        <taxon>Basidiomycota</taxon>
        <taxon>Agaricomycotina</taxon>
        <taxon>Agaricomycetes</taxon>
        <taxon>Agaricomycetidae</taxon>
        <taxon>Agaricales</taxon>
        <taxon>Marasmiineae</taxon>
        <taxon>Physalacriaceae</taxon>
        <taxon>Armillaria</taxon>
    </lineage>
</organism>
<evidence type="ECO:0000313" key="1">
    <source>
        <dbReference type="EMBL" id="KAK0441884.1"/>
    </source>
</evidence>
<comment type="caution">
    <text evidence="1">The sequence shown here is derived from an EMBL/GenBank/DDBJ whole genome shotgun (WGS) entry which is preliminary data.</text>
</comment>
<reference evidence="1" key="1">
    <citation type="submission" date="2023-06" db="EMBL/GenBank/DDBJ databases">
        <authorList>
            <consortium name="Lawrence Berkeley National Laboratory"/>
            <person name="Ahrendt S."/>
            <person name="Sahu N."/>
            <person name="Indic B."/>
            <person name="Wong-Bajracharya J."/>
            <person name="Merenyi Z."/>
            <person name="Ke H.-M."/>
            <person name="Monk M."/>
            <person name="Kocsube S."/>
            <person name="Drula E."/>
            <person name="Lipzen A."/>
            <person name="Balint B."/>
            <person name="Henrissat B."/>
            <person name="Andreopoulos B."/>
            <person name="Martin F.M."/>
            <person name="Harder C.B."/>
            <person name="Rigling D."/>
            <person name="Ford K.L."/>
            <person name="Foster G.D."/>
            <person name="Pangilinan J."/>
            <person name="Papanicolaou A."/>
            <person name="Barry K."/>
            <person name="LaButti K."/>
            <person name="Viragh M."/>
            <person name="Koriabine M."/>
            <person name="Yan M."/>
            <person name="Riley R."/>
            <person name="Champramary S."/>
            <person name="Plett K.L."/>
            <person name="Tsai I.J."/>
            <person name="Slot J."/>
            <person name="Sipos G."/>
            <person name="Plett J."/>
            <person name="Nagy L.G."/>
            <person name="Grigoriev I.V."/>
        </authorList>
    </citation>
    <scope>NUCLEOTIDE SEQUENCE</scope>
    <source>
        <strain evidence="1">FPL87.14</strain>
    </source>
</reference>
<evidence type="ECO:0000313" key="2">
    <source>
        <dbReference type="Proteomes" id="UP001175226"/>
    </source>
</evidence>
<dbReference type="AlphaFoldDB" id="A0AA39JGA7"/>
<dbReference type="Proteomes" id="UP001175226">
    <property type="component" value="Unassembled WGS sequence"/>
</dbReference>
<gene>
    <name evidence="1" type="ORF">EV421DRAFT_611324</name>
</gene>
<protein>
    <submittedName>
        <fullName evidence="1">Uncharacterized protein</fullName>
    </submittedName>
</protein>
<sequence>MPERLPLELLKCTASSPYILVSHPLIQSSSSERELDGIEHSWGLHRGDINAYFATTDNTLWLDSSLLDSFKEPDWILAPVGETFDRIVDCYNHNLKRDVPNRIPFYEVCPLAKEYEYTIMPLRPSGPIFGKTSSGDIVSFADPFNDLVVTSKANPFFVAALASRYTIFAIKIPVYSTIASKLVRLSRGSHALAPLKFYEGSRRVEFGRELPQCYCNLPQFASEKSDSRIPALADSSSSECIRPFKRRKEDLSEEEDEEKYRERNSVNVFKWMQDTKPSEFILETGNDEEIGGYALETPRETVGKTPTDADAMWRELVEEAGVGSDLHVLKRKRSPRRSLS</sequence>
<keyword evidence="2" id="KW-1185">Reference proteome</keyword>